<sequence>MHPLVIDDSTTNKCLLCFFIYLENKFGYNVSNHIKMSALRRLTRDMPSNMIQDMTRYKDAKNFLMYQLAPHCNQMTLKHELASITPEAGEEPATFLSK</sequence>
<proteinExistence type="predicted"/>
<evidence type="ECO:0000313" key="2">
    <source>
        <dbReference type="WBParaSite" id="nRc.2.0.1.t23017-RA"/>
    </source>
</evidence>
<accession>A0A915JA42</accession>
<dbReference type="Proteomes" id="UP000887565">
    <property type="component" value="Unplaced"/>
</dbReference>
<dbReference type="WBParaSite" id="nRc.2.0.1.t23017-RA">
    <property type="protein sequence ID" value="nRc.2.0.1.t23017-RA"/>
    <property type="gene ID" value="nRc.2.0.1.g23017"/>
</dbReference>
<keyword evidence="1" id="KW-1185">Reference proteome</keyword>
<reference evidence="2" key="1">
    <citation type="submission" date="2022-11" db="UniProtKB">
        <authorList>
            <consortium name="WormBaseParasite"/>
        </authorList>
    </citation>
    <scope>IDENTIFICATION</scope>
</reference>
<protein>
    <submittedName>
        <fullName evidence="2">Uncharacterized protein</fullName>
    </submittedName>
</protein>
<dbReference type="AlphaFoldDB" id="A0A915JA42"/>
<name>A0A915JA42_ROMCU</name>
<organism evidence="1 2">
    <name type="scientific">Romanomermis culicivorax</name>
    <name type="common">Nematode worm</name>
    <dbReference type="NCBI Taxonomy" id="13658"/>
    <lineage>
        <taxon>Eukaryota</taxon>
        <taxon>Metazoa</taxon>
        <taxon>Ecdysozoa</taxon>
        <taxon>Nematoda</taxon>
        <taxon>Enoplea</taxon>
        <taxon>Dorylaimia</taxon>
        <taxon>Mermithida</taxon>
        <taxon>Mermithoidea</taxon>
        <taxon>Mermithidae</taxon>
        <taxon>Romanomermis</taxon>
    </lineage>
</organism>
<evidence type="ECO:0000313" key="1">
    <source>
        <dbReference type="Proteomes" id="UP000887565"/>
    </source>
</evidence>